<dbReference type="PROSITE" id="PS00061">
    <property type="entry name" value="ADH_SHORT"/>
    <property type="match status" value="1"/>
</dbReference>
<comment type="similarity">
    <text evidence="1">Belongs to the short-chain dehydrogenases/reductases (SDR) family.</text>
</comment>
<dbReference type="Pfam" id="PF13561">
    <property type="entry name" value="adh_short_C2"/>
    <property type="match status" value="1"/>
</dbReference>
<evidence type="ECO:0000256" key="2">
    <source>
        <dbReference type="ARBA" id="ARBA00023002"/>
    </source>
</evidence>
<comment type="caution">
    <text evidence="3">The sequence shown here is derived from an EMBL/GenBank/DDBJ whole genome shotgun (WGS) entry which is preliminary data.</text>
</comment>
<dbReference type="GO" id="GO:0032787">
    <property type="term" value="P:monocarboxylic acid metabolic process"/>
    <property type="evidence" value="ECO:0007669"/>
    <property type="project" value="UniProtKB-ARBA"/>
</dbReference>
<dbReference type="FunFam" id="3.40.50.720:FF:000173">
    <property type="entry name" value="3-oxoacyl-[acyl-carrier protein] reductase"/>
    <property type="match status" value="1"/>
</dbReference>
<protein>
    <submittedName>
        <fullName evidence="3">SDR family oxidoreductase</fullName>
    </submittedName>
</protein>
<evidence type="ECO:0000313" key="3">
    <source>
        <dbReference type="EMBL" id="NYS92001.1"/>
    </source>
</evidence>
<dbReference type="InterPro" id="IPR036291">
    <property type="entry name" value="NAD(P)-bd_dom_sf"/>
</dbReference>
<keyword evidence="2" id="KW-0560">Oxidoreductase</keyword>
<evidence type="ECO:0000256" key="1">
    <source>
        <dbReference type="ARBA" id="ARBA00006484"/>
    </source>
</evidence>
<dbReference type="GO" id="GO:0016491">
    <property type="term" value="F:oxidoreductase activity"/>
    <property type="evidence" value="ECO:0007669"/>
    <property type="project" value="UniProtKB-KW"/>
</dbReference>
<reference evidence="3 4" key="1">
    <citation type="submission" date="2020-07" db="EMBL/GenBank/DDBJ databases">
        <title>MOT database genomes.</title>
        <authorList>
            <person name="Joseph S."/>
            <person name="Aduse-Opoku J."/>
            <person name="Hashim A."/>
            <person name="Wade W."/>
            <person name="Curtis M."/>
        </authorList>
    </citation>
    <scope>NUCLEOTIDE SEQUENCE [LARGE SCALE GENOMIC DNA]</scope>
    <source>
        <strain evidence="3 4">DSM 100099</strain>
    </source>
</reference>
<dbReference type="RefSeq" id="WP_179912005.1">
    <property type="nucleotide sequence ID" value="NZ_JACBYE010000001.1"/>
</dbReference>
<keyword evidence="4" id="KW-1185">Reference proteome</keyword>
<organism evidence="3 4">
    <name type="scientific">Sanguibacter inulinus</name>
    <dbReference type="NCBI Taxonomy" id="60922"/>
    <lineage>
        <taxon>Bacteria</taxon>
        <taxon>Bacillati</taxon>
        <taxon>Actinomycetota</taxon>
        <taxon>Actinomycetes</taxon>
        <taxon>Micrococcales</taxon>
        <taxon>Sanguibacteraceae</taxon>
        <taxon>Sanguibacter</taxon>
    </lineage>
</organism>
<dbReference type="InterPro" id="IPR002347">
    <property type="entry name" value="SDR_fam"/>
</dbReference>
<dbReference type="EMBL" id="JACBYE010000001">
    <property type="protein sequence ID" value="NYS92001.1"/>
    <property type="molecule type" value="Genomic_DNA"/>
</dbReference>
<dbReference type="SUPFAM" id="SSF51735">
    <property type="entry name" value="NAD(P)-binding Rossmann-fold domains"/>
    <property type="match status" value="1"/>
</dbReference>
<gene>
    <name evidence="3" type="ORF">HZZ10_00405</name>
</gene>
<dbReference type="PANTHER" id="PTHR42879">
    <property type="entry name" value="3-OXOACYL-(ACYL-CARRIER-PROTEIN) REDUCTASE"/>
    <property type="match status" value="1"/>
</dbReference>
<sequence>MTPAEPPVAVVTGGSRGLGQHIVESFLARGYRVSTSSRTQTDFTSQMLQDHPDRFHWTEVDLEQGDAAKSLVRSVVARFGRIDVLVNNAGYLHQELLLTTPRRQVDSLVAVNLVAPILVAQACARAMTASGGGRILNVSSINAVRGHRGVSVYSAAKAGLDGFTRSLARELGPMNILVNSVVPGYFDSDMTSGVTPENRTRIERRTPLQRLGTVEEVVAVVDFLTSPAASFITGQTLVIDGGLTC</sequence>
<dbReference type="Proteomes" id="UP000561011">
    <property type="component" value="Unassembled WGS sequence"/>
</dbReference>
<dbReference type="InterPro" id="IPR050259">
    <property type="entry name" value="SDR"/>
</dbReference>
<dbReference type="Gene3D" id="3.40.50.720">
    <property type="entry name" value="NAD(P)-binding Rossmann-like Domain"/>
    <property type="match status" value="1"/>
</dbReference>
<dbReference type="AlphaFoldDB" id="A0A853EN76"/>
<dbReference type="PANTHER" id="PTHR42879:SF2">
    <property type="entry name" value="3-OXOACYL-[ACYL-CARRIER-PROTEIN] REDUCTASE FABG"/>
    <property type="match status" value="1"/>
</dbReference>
<dbReference type="PRINTS" id="PR00081">
    <property type="entry name" value="GDHRDH"/>
</dbReference>
<proteinExistence type="inferred from homology"/>
<name>A0A853EN76_9MICO</name>
<accession>A0A853EN76</accession>
<evidence type="ECO:0000313" key="4">
    <source>
        <dbReference type="Proteomes" id="UP000561011"/>
    </source>
</evidence>
<dbReference type="InterPro" id="IPR020904">
    <property type="entry name" value="Sc_DH/Rdtase_CS"/>
</dbReference>
<dbReference type="PRINTS" id="PR00080">
    <property type="entry name" value="SDRFAMILY"/>
</dbReference>